<organism evidence="3 4">
    <name type="scientific">Dreissena polymorpha</name>
    <name type="common">Zebra mussel</name>
    <name type="synonym">Mytilus polymorpha</name>
    <dbReference type="NCBI Taxonomy" id="45954"/>
    <lineage>
        <taxon>Eukaryota</taxon>
        <taxon>Metazoa</taxon>
        <taxon>Spiralia</taxon>
        <taxon>Lophotrochozoa</taxon>
        <taxon>Mollusca</taxon>
        <taxon>Bivalvia</taxon>
        <taxon>Autobranchia</taxon>
        <taxon>Heteroconchia</taxon>
        <taxon>Euheterodonta</taxon>
        <taxon>Imparidentia</taxon>
        <taxon>Neoheterodontei</taxon>
        <taxon>Myida</taxon>
        <taxon>Dreissenoidea</taxon>
        <taxon>Dreissenidae</taxon>
        <taxon>Dreissena</taxon>
    </lineage>
</organism>
<proteinExistence type="predicted"/>
<keyword evidence="4" id="KW-1185">Reference proteome</keyword>
<evidence type="ECO:0000256" key="1">
    <source>
        <dbReference type="SAM" id="MobiDB-lite"/>
    </source>
</evidence>
<gene>
    <name evidence="3" type="ORF">DPMN_137708</name>
</gene>
<evidence type="ECO:0008006" key="5">
    <source>
        <dbReference type="Google" id="ProtNLM"/>
    </source>
</evidence>
<protein>
    <recommendedName>
        <fullName evidence="5">Secreted protein</fullName>
    </recommendedName>
</protein>
<evidence type="ECO:0000313" key="3">
    <source>
        <dbReference type="EMBL" id="KAH3809345.1"/>
    </source>
</evidence>
<feature type="region of interest" description="Disordered" evidence="1">
    <location>
        <begin position="17"/>
        <end position="70"/>
    </location>
</feature>
<comment type="caution">
    <text evidence="3">The sequence shown here is derived from an EMBL/GenBank/DDBJ whole genome shotgun (WGS) entry which is preliminary data.</text>
</comment>
<feature type="signal peptide" evidence="2">
    <location>
        <begin position="1"/>
        <end position="20"/>
    </location>
</feature>
<accession>A0A9D4JEY0</accession>
<feature type="chain" id="PRO_5038514294" description="Secreted protein" evidence="2">
    <location>
        <begin position="21"/>
        <end position="70"/>
    </location>
</feature>
<feature type="compositionally biased region" description="Basic and acidic residues" evidence="1">
    <location>
        <begin position="18"/>
        <end position="40"/>
    </location>
</feature>
<dbReference type="Proteomes" id="UP000828390">
    <property type="component" value="Unassembled WGS sequence"/>
</dbReference>
<evidence type="ECO:0000313" key="4">
    <source>
        <dbReference type="Proteomes" id="UP000828390"/>
    </source>
</evidence>
<evidence type="ECO:0000256" key="2">
    <source>
        <dbReference type="SAM" id="SignalP"/>
    </source>
</evidence>
<name>A0A9D4JEY0_DREPO</name>
<feature type="compositionally biased region" description="Low complexity" evidence="1">
    <location>
        <begin position="60"/>
        <end position="70"/>
    </location>
</feature>
<dbReference type="AlphaFoldDB" id="A0A9D4JEY0"/>
<reference evidence="3" key="1">
    <citation type="journal article" date="2019" name="bioRxiv">
        <title>The Genome of the Zebra Mussel, Dreissena polymorpha: A Resource for Invasive Species Research.</title>
        <authorList>
            <person name="McCartney M.A."/>
            <person name="Auch B."/>
            <person name="Kono T."/>
            <person name="Mallez S."/>
            <person name="Zhang Y."/>
            <person name="Obille A."/>
            <person name="Becker A."/>
            <person name="Abrahante J.E."/>
            <person name="Garbe J."/>
            <person name="Badalamenti J.P."/>
            <person name="Herman A."/>
            <person name="Mangelson H."/>
            <person name="Liachko I."/>
            <person name="Sullivan S."/>
            <person name="Sone E.D."/>
            <person name="Koren S."/>
            <person name="Silverstein K.A.T."/>
            <person name="Beckman K.B."/>
            <person name="Gohl D.M."/>
        </authorList>
    </citation>
    <scope>NUCLEOTIDE SEQUENCE</scope>
    <source>
        <strain evidence="3">Duluth1</strain>
        <tissue evidence="3">Whole animal</tissue>
    </source>
</reference>
<dbReference type="EMBL" id="JAIWYP010000006">
    <property type="protein sequence ID" value="KAH3809345.1"/>
    <property type="molecule type" value="Genomic_DNA"/>
</dbReference>
<keyword evidence="2" id="KW-0732">Signal</keyword>
<reference evidence="3" key="2">
    <citation type="submission" date="2020-11" db="EMBL/GenBank/DDBJ databases">
        <authorList>
            <person name="McCartney M.A."/>
            <person name="Auch B."/>
            <person name="Kono T."/>
            <person name="Mallez S."/>
            <person name="Becker A."/>
            <person name="Gohl D.M."/>
            <person name="Silverstein K.A.T."/>
            <person name="Koren S."/>
            <person name="Bechman K.B."/>
            <person name="Herman A."/>
            <person name="Abrahante J.E."/>
            <person name="Garbe J."/>
        </authorList>
    </citation>
    <scope>NUCLEOTIDE SEQUENCE</scope>
    <source>
        <strain evidence="3">Duluth1</strain>
        <tissue evidence="3">Whole animal</tissue>
    </source>
</reference>
<sequence length="70" mass="7638">MLTRRLFFSAQLFVLPVAHREDDPTASRPSKGPDPRDHRQGGRRASGGLPQAPHPFNINASATSTTATDR</sequence>